<organism evidence="2 3">
    <name type="scientific">Campylobacter concisus</name>
    <dbReference type="NCBI Taxonomy" id="199"/>
    <lineage>
        <taxon>Bacteria</taxon>
        <taxon>Pseudomonadati</taxon>
        <taxon>Campylobacterota</taxon>
        <taxon>Epsilonproteobacteria</taxon>
        <taxon>Campylobacterales</taxon>
        <taxon>Campylobacteraceae</taxon>
        <taxon>Campylobacter</taxon>
    </lineage>
</organism>
<proteinExistence type="predicted"/>
<sequence>MTLGEHQEAFMKDVEKLLAYLHSNGYSVRGGELERTQAQQEIYYNSGKSKTMNSNHLKRCAIDLHIFRNGKWLQTKEELQNIGNYWESLNSSNRWGGNFKSFIDIPHFERNC</sequence>
<evidence type="ECO:0000313" key="3">
    <source>
        <dbReference type="Proteomes" id="UP000594630"/>
    </source>
</evidence>
<dbReference type="RefSeq" id="WP_107793415.1">
    <property type="nucleotide sequence ID" value="NZ_CP049274.1"/>
</dbReference>
<accession>A0A7S9NFS3</accession>
<name>A0A7S9NFS3_9BACT</name>
<protein>
    <submittedName>
        <fullName evidence="2">M15 family peptidase</fullName>
    </submittedName>
</protein>
<dbReference type="Proteomes" id="UP000594630">
    <property type="component" value="Chromosome"/>
</dbReference>
<dbReference type="GO" id="GO:0008233">
    <property type="term" value="F:peptidase activity"/>
    <property type="evidence" value="ECO:0007669"/>
    <property type="project" value="InterPro"/>
</dbReference>
<dbReference type="Gene3D" id="3.30.1380.10">
    <property type="match status" value="1"/>
</dbReference>
<dbReference type="SUPFAM" id="SSF55166">
    <property type="entry name" value="Hedgehog/DD-peptidase"/>
    <property type="match status" value="1"/>
</dbReference>
<dbReference type="AlphaFoldDB" id="A0A7S9NFS3"/>
<dbReference type="Pfam" id="PF13539">
    <property type="entry name" value="Peptidase_M15_4"/>
    <property type="match status" value="1"/>
</dbReference>
<evidence type="ECO:0000313" key="2">
    <source>
        <dbReference type="EMBL" id="QPH84961.1"/>
    </source>
</evidence>
<dbReference type="InterPro" id="IPR039561">
    <property type="entry name" value="Peptidase_M15C"/>
</dbReference>
<dbReference type="EMBL" id="CP049274">
    <property type="protein sequence ID" value="QPH84961.1"/>
    <property type="molecule type" value="Genomic_DNA"/>
</dbReference>
<dbReference type="InterPro" id="IPR009045">
    <property type="entry name" value="Zn_M74/Hedgehog-like"/>
</dbReference>
<reference evidence="2 3" key="1">
    <citation type="journal article" date="2018" name="Emerg. Microbes Infect.">
        <title>Genomic analysis of oral Campylobacter concisus strains identified a potential bacterial molecular marker associated with active Crohn's disease.</title>
        <authorList>
            <person name="Liu F."/>
            <person name="Ma R."/>
            <person name="Tay C.Y.A."/>
            <person name="Octavia S."/>
            <person name="Lan R."/>
            <person name="Chung H.K.L."/>
            <person name="Riordan S.M."/>
            <person name="Grimm M.C."/>
            <person name="Leong R.W."/>
            <person name="Tanaka M.M."/>
            <person name="Connor S."/>
            <person name="Zhang L."/>
        </authorList>
    </citation>
    <scope>NUCLEOTIDE SEQUENCE [LARGE SCALE GENOMIC DNA]</scope>
    <source>
        <strain evidence="2 3">P10CDO-S2</strain>
    </source>
</reference>
<evidence type="ECO:0000259" key="1">
    <source>
        <dbReference type="Pfam" id="PF13539"/>
    </source>
</evidence>
<feature type="domain" description="Peptidase M15C" evidence="1">
    <location>
        <begin position="48"/>
        <end position="109"/>
    </location>
</feature>
<gene>
    <name evidence="2" type="ORF">CVT06_07645</name>
</gene>